<feature type="region of interest" description="Disordered" evidence="1">
    <location>
        <begin position="162"/>
        <end position="214"/>
    </location>
</feature>
<feature type="compositionally biased region" description="Low complexity" evidence="1">
    <location>
        <begin position="416"/>
        <end position="429"/>
    </location>
</feature>
<feature type="compositionally biased region" description="Low complexity" evidence="1">
    <location>
        <begin position="277"/>
        <end position="288"/>
    </location>
</feature>
<accession>A0A8E2DTH2</accession>
<dbReference type="EMBL" id="KV722335">
    <property type="protein sequence ID" value="OCH95544.1"/>
    <property type="molecule type" value="Genomic_DNA"/>
</dbReference>
<feature type="region of interest" description="Disordered" evidence="1">
    <location>
        <begin position="510"/>
        <end position="561"/>
    </location>
</feature>
<gene>
    <name evidence="2" type="ORF">OBBRIDRAFT_745235</name>
</gene>
<feature type="compositionally biased region" description="Polar residues" evidence="1">
    <location>
        <begin position="353"/>
        <end position="370"/>
    </location>
</feature>
<feature type="region of interest" description="Disordered" evidence="1">
    <location>
        <begin position="659"/>
        <end position="1059"/>
    </location>
</feature>
<feature type="compositionally biased region" description="Polar residues" evidence="1">
    <location>
        <begin position="693"/>
        <end position="713"/>
    </location>
</feature>
<proteinExistence type="predicted"/>
<feature type="region of interest" description="Disordered" evidence="1">
    <location>
        <begin position="1"/>
        <end position="149"/>
    </location>
</feature>
<feature type="compositionally biased region" description="Basic and acidic residues" evidence="1">
    <location>
        <begin position="1116"/>
        <end position="1126"/>
    </location>
</feature>
<dbReference type="OrthoDB" id="2148418at2759"/>
<evidence type="ECO:0000256" key="1">
    <source>
        <dbReference type="SAM" id="MobiDB-lite"/>
    </source>
</evidence>
<feature type="compositionally biased region" description="Low complexity" evidence="1">
    <location>
        <begin position="306"/>
        <end position="332"/>
    </location>
</feature>
<feature type="region of interest" description="Disordered" evidence="1">
    <location>
        <begin position="1098"/>
        <end position="1208"/>
    </location>
</feature>
<feature type="compositionally biased region" description="Basic and acidic residues" evidence="1">
    <location>
        <begin position="451"/>
        <end position="461"/>
    </location>
</feature>
<evidence type="ECO:0000313" key="3">
    <source>
        <dbReference type="Proteomes" id="UP000250043"/>
    </source>
</evidence>
<protein>
    <submittedName>
        <fullName evidence="2">Uncharacterized protein</fullName>
    </submittedName>
</protein>
<sequence>MADSAFASAEYNAPSLRSASSSDDENDAVNTEDARVYFGPLQSPEKKFAPPSGKAFRTPLRRSQRISAAPASDPSLEADDSDEEPSRLTTSDPAGLSGTSGEGTPLIDDMAPDEPSSVLASKVLSACDNPSPPPSPTPMQDELPNADAPIWPRIVDISFEEHLESPAPVDAGSEPVLDVQISDAKPADIPPPLMRGDDETDTCPHDPLTTSPEADLINFDSFSATAATPYAKPMFLPEFAGGMLTPSDARPATVDDLLSLSPAPSAPLPRLVIGDGSSNPVTSTISSSEVMTQSAVEEEQVLDFLTSDQLQLPSSSLPSMPESTLNPSTPIRRSSRPRRSRSPFQLPKVISALPTTPNDPLTADPSTARQHNAAKDTGLSIPDARPIIKRRKTLQSPSRSRSREPDPHSVPAIENAGVAGARADGVVDASTAPSQTAQLDEPMLDFVETAEEIRTRRRSEGGARTPRTQRTQRELGSLSPASADLLQNLVTKASEPSLHSLVQLEAQPETLPMVPGTEPPGSGFVSHSNEESAARPAETVPSERTPPPSPSKPVESTRTPARRIPVAEAIKQGTFSPQKPGLFNVAGPSKTLLGTNTDGVIPSPVFRRQKLDDPSRSPAKRVQLPRAVMTPSLSSPAKGKAATLPRLFPRAASIEIEHPVSSEPLPLAIKKSRSGSVEPALGKQNIGGGASVRQLQSIAPGSRPGSSNISESAGESIRNPLPFPIVAAPARVPPIPEVEEGQIDDKPARSTSPSRPVKASPAKTTSSLRQPSAGPSSRIPRIGAKPYARPKPAQTITTEAKPTGPLIARKALGAPKNSGTAVVDESKPRRVTIVRVASSSGSSSDEGVPPTTAHAPRTAASTARPARQVTVEKSSLSLKRKREGEKPTTSPANAQPVIVMRKVVPGIINRPTKAQTSSPARAAGVEEQASLAPSSMKSQGPIKMRRVADWKRPQEKSAVNEVKDDVSPDTGPTREQTVVEIATSSVREASPSPDPLAGTSHSSEPVPVRVESPRSSPVPEEASTDTGTRRSTRARRSANTAATTDVSAAPVRPLKLKPKPFLLPESSAFAGMSMVALKTLTANNTLKNQHQVAELQKEIIRKEGKRPDSPTSKVRGALERQKEEMAQQRQQRAARRARRSAGADDSDVFTEQESITDTGDFSIISVDDNGVPLHHQRGPGDEEDYVTPEKPAKRERSEDGAKREEKRVKWDRGLATTVWLDDSPPKPKRAPKDELTRKGCLATAAKSLRLDTLGNVLNANVPVPDLVQENIVVKKFVYEDDEDPDPPTPAPVSKTTRSKGKKSKT</sequence>
<feature type="compositionally biased region" description="Basic and acidic residues" evidence="1">
    <location>
        <begin position="946"/>
        <end position="955"/>
    </location>
</feature>
<keyword evidence="3" id="KW-1185">Reference proteome</keyword>
<feature type="region of interest" description="Disordered" evidence="1">
    <location>
        <begin position="306"/>
        <end position="480"/>
    </location>
</feature>
<feature type="region of interest" description="Disordered" evidence="1">
    <location>
        <begin position="264"/>
        <end position="294"/>
    </location>
</feature>
<reference evidence="2 3" key="1">
    <citation type="submission" date="2016-07" db="EMBL/GenBank/DDBJ databases">
        <title>Draft genome of the white-rot fungus Obba rivulosa 3A-2.</title>
        <authorList>
            <consortium name="DOE Joint Genome Institute"/>
            <person name="Miettinen O."/>
            <person name="Riley R."/>
            <person name="Acob R."/>
            <person name="Barry K."/>
            <person name="Cullen D."/>
            <person name="De Vries R."/>
            <person name="Hainaut M."/>
            <person name="Hatakka A."/>
            <person name="Henrissat B."/>
            <person name="Hilden K."/>
            <person name="Kuo R."/>
            <person name="Labutti K."/>
            <person name="Lipzen A."/>
            <person name="Makela M.R."/>
            <person name="Sandor L."/>
            <person name="Spatafora J.W."/>
            <person name="Grigoriev I.V."/>
            <person name="Hibbett D.S."/>
        </authorList>
    </citation>
    <scope>NUCLEOTIDE SEQUENCE [LARGE SCALE GENOMIC DNA]</scope>
    <source>
        <strain evidence="2 3">3A-2</strain>
    </source>
</reference>
<feature type="compositionally biased region" description="Polar residues" evidence="1">
    <location>
        <begin position="762"/>
        <end position="775"/>
    </location>
</feature>
<name>A0A8E2DTH2_9APHY</name>
<feature type="compositionally biased region" description="Basic residues" evidence="1">
    <location>
        <begin position="1296"/>
        <end position="1305"/>
    </location>
</feature>
<evidence type="ECO:0000313" key="2">
    <source>
        <dbReference type="EMBL" id="OCH95544.1"/>
    </source>
</evidence>
<dbReference type="Proteomes" id="UP000250043">
    <property type="component" value="Unassembled WGS sequence"/>
</dbReference>
<feature type="compositionally biased region" description="Low complexity" evidence="1">
    <location>
        <begin position="838"/>
        <end position="867"/>
    </location>
</feature>
<feature type="compositionally biased region" description="Basic and acidic residues" evidence="1">
    <location>
        <begin position="1190"/>
        <end position="1208"/>
    </location>
</feature>
<organism evidence="2 3">
    <name type="scientific">Obba rivulosa</name>
    <dbReference type="NCBI Taxonomy" id="1052685"/>
    <lineage>
        <taxon>Eukaryota</taxon>
        <taxon>Fungi</taxon>
        <taxon>Dikarya</taxon>
        <taxon>Basidiomycota</taxon>
        <taxon>Agaricomycotina</taxon>
        <taxon>Agaricomycetes</taxon>
        <taxon>Polyporales</taxon>
        <taxon>Gelatoporiaceae</taxon>
        <taxon>Obba</taxon>
    </lineage>
</organism>
<feature type="region of interest" description="Disordered" evidence="1">
    <location>
        <begin position="1277"/>
        <end position="1305"/>
    </location>
</feature>
<feature type="compositionally biased region" description="Basic and acidic residues" evidence="1">
    <location>
        <begin position="1098"/>
        <end position="1108"/>
    </location>
</feature>